<dbReference type="AlphaFoldDB" id="A0A1U9YRL8"/>
<gene>
    <name evidence="4" type="ORF">B7C51_01885</name>
</gene>
<proteinExistence type="inferred from homology"/>
<evidence type="ECO:0000313" key="4">
    <source>
        <dbReference type="EMBL" id="ARF66832.1"/>
    </source>
</evidence>
<evidence type="ECO:0000256" key="3">
    <source>
        <dbReference type="SAM" id="MobiDB-lite"/>
    </source>
</evidence>
<evidence type="ECO:0000256" key="1">
    <source>
        <dbReference type="ARBA" id="ARBA00022490"/>
    </source>
</evidence>
<dbReference type="Proteomes" id="UP000192727">
    <property type="component" value="Chromosome"/>
</dbReference>
<dbReference type="GO" id="GO:0005737">
    <property type="term" value="C:cytoplasm"/>
    <property type="evidence" value="ECO:0007669"/>
    <property type="project" value="UniProtKB-SubCell"/>
</dbReference>
<dbReference type="PANTHER" id="PTHR37300:SF1">
    <property type="entry name" value="UPF0291 PROTEIN YNZC"/>
    <property type="match status" value="1"/>
</dbReference>
<dbReference type="GeneID" id="64218606"/>
<feature type="compositionally biased region" description="Basic and acidic residues" evidence="3">
    <location>
        <begin position="1"/>
        <end position="15"/>
    </location>
</feature>
<evidence type="ECO:0000313" key="5">
    <source>
        <dbReference type="Proteomes" id="UP000192727"/>
    </source>
</evidence>
<dbReference type="SUPFAM" id="SSF158221">
    <property type="entry name" value="YnzC-like"/>
    <property type="match status" value="1"/>
</dbReference>
<organism evidence="4 5">
    <name type="scientific">Paenibacillus larvae subsp. pulvifaciens</name>
    <dbReference type="NCBI Taxonomy" id="1477"/>
    <lineage>
        <taxon>Bacteria</taxon>
        <taxon>Bacillati</taxon>
        <taxon>Bacillota</taxon>
        <taxon>Bacilli</taxon>
        <taxon>Bacillales</taxon>
        <taxon>Paenibacillaceae</taxon>
        <taxon>Paenibacillus</taxon>
    </lineage>
</organism>
<evidence type="ECO:0000256" key="2">
    <source>
        <dbReference type="HAMAP-Rule" id="MF_01103"/>
    </source>
</evidence>
<accession>A0A1U9YRL8</accession>
<dbReference type="PANTHER" id="PTHR37300">
    <property type="entry name" value="UPF0291 PROTEIN CBO2609/CLC_2481"/>
    <property type="match status" value="1"/>
</dbReference>
<sequence>MSMEETVRRINELSRKAKSVGLTESETEERTVLRQTYIEAMRASLRSQLDSIEFVDENPQQ</sequence>
<dbReference type="Pfam" id="PF05979">
    <property type="entry name" value="DUF896"/>
    <property type="match status" value="1"/>
</dbReference>
<reference evidence="4 5" key="1">
    <citation type="submission" date="2017-03" db="EMBL/GenBank/DDBJ databases">
        <title>Paenibacillus larvae genome sequencing.</title>
        <authorList>
            <person name="Dingman D.W."/>
        </authorList>
    </citation>
    <scope>NUCLEOTIDE SEQUENCE [LARGE SCALE GENOMIC DNA]</scope>
    <source>
        <strain evidence="4 5">SAG 10367</strain>
    </source>
</reference>
<name>A0A1U9YRL8_9BACL</name>
<protein>
    <recommendedName>
        <fullName evidence="2">UPF0291 protein B7C51_01885</fullName>
    </recommendedName>
</protein>
<comment type="subcellular location">
    <subcellularLocation>
        <location evidence="2">Cytoplasm</location>
    </subcellularLocation>
</comment>
<keyword evidence="1 2" id="KW-0963">Cytoplasm</keyword>
<feature type="region of interest" description="Disordered" evidence="3">
    <location>
        <begin position="1"/>
        <end position="28"/>
    </location>
</feature>
<dbReference type="Gene3D" id="1.10.287.540">
    <property type="entry name" value="Helix hairpin bin"/>
    <property type="match status" value="1"/>
</dbReference>
<dbReference type="HAMAP" id="MF_01103">
    <property type="entry name" value="UPF0291"/>
    <property type="match status" value="1"/>
</dbReference>
<dbReference type="EMBL" id="CP020557">
    <property type="protein sequence ID" value="ARF66832.1"/>
    <property type="molecule type" value="Genomic_DNA"/>
</dbReference>
<dbReference type="RefSeq" id="WP_036654904.1">
    <property type="nucleotide sequence ID" value="NZ_CP019794.1"/>
</dbReference>
<dbReference type="InterPro" id="IPR009242">
    <property type="entry name" value="DUF896"/>
</dbReference>
<comment type="similarity">
    <text evidence="2">Belongs to the UPF0291 family.</text>
</comment>